<accession>V9LT13</accession>
<dbReference type="EMBL" id="JX193905">
    <property type="protein sequence ID" value="AFS52015.1"/>
    <property type="molecule type" value="Genomic_DNA"/>
</dbReference>
<feature type="compositionally biased region" description="Low complexity" evidence="1">
    <location>
        <begin position="8"/>
        <end position="18"/>
    </location>
</feature>
<protein>
    <submittedName>
        <fullName evidence="2">DekiORF138</fullName>
    </submittedName>
</protein>
<proteinExistence type="predicted"/>
<evidence type="ECO:0000313" key="2">
    <source>
        <dbReference type="EMBL" id="AFS52015.1"/>
    </source>
</evidence>
<name>V9LT13_9ABAC</name>
<organism evidence="2">
    <name type="scientific">Dendrolimus kikuchii nucleopolyhedrovirus</name>
    <dbReference type="NCBI Taxonomy" id="1219875"/>
    <lineage>
        <taxon>Viruses</taxon>
        <taxon>Viruses incertae sedis</taxon>
        <taxon>Naldaviricetes</taxon>
        <taxon>Lefavirales</taxon>
        <taxon>Baculoviridae</taxon>
        <taxon>Alphabaculovirus</taxon>
    </lineage>
</organism>
<feature type="region of interest" description="Disordered" evidence="1">
    <location>
        <begin position="1"/>
        <end position="39"/>
    </location>
</feature>
<evidence type="ECO:0000256" key="1">
    <source>
        <dbReference type="SAM" id="MobiDB-lite"/>
    </source>
</evidence>
<sequence length="236" mass="27606">MKFVYRVSSSSSSSSNSSIGKKRCIGESNGGGNKKRRIEENSDGSYLNVLPQEIYDRICKYTRLSDYRNLLAASERPSNEYRVIFDFTNDCGDLHGYTKFSDIQLRRRTQYTDCVCDELRCGHHYQYDQYYMWLATICGHSRLKITLDVINETVQRNCHLYNMNIIQSEDYDIQDDDINMHHRYDEFEPLTVCGLCNKNDKCPRNIFIISLLKYLNDTHNVPSTFNVYLINETIVS</sequence>
<reference evidence="2" key="1">
    <citation type="submission" date="2012-06" db="EMBL/GenBank/DDBJ databases">
        <title>Genomic sequencing and analysis of the Dendrolimus kikuchii nucleopolyhedrovirus.</title>
        <authorList>
            <person name="Yang M.M."/>
        </authorList>
    </citation>
    <scope>NUCLEOTIDE SEQUENCE</scope>
    <source>
        <strain evidence="2">YN</strain>
    </source>
</reference>